<evidence type="ECO:0000259" key="3">
    <source>
        <dbReference type="Pfam" id="PF08158"/>
    </source>
</evidence>
<dbReference type="EMBL" id="CAKMRJ010003334">
    <property type="protein sequence ID" value="CAH1433943.1"/>
    <property type="molecule type" value="Genomic_DNA"/>
</dbReference>
<dbReference type="Proteomes" id="UP001157418">
    <property type="component" value="Unassembled WGS sequence"/>
</dbReference>
<feature type="domain" description="SDA1 N-terminal" evidence="3">
    <location>
        <begin position="151"/>
        <end position="270"/>
    </location>
</feature>
<proteinExistence type="inferred from homology"/>
<feature type="region of interest" description="Disordered" evidence="2">
    <location>
        <begin position="254"/>
        <end position="278"/>
    </location>
</feature>
<keyword evidence="5" id="KW-1185">Reference proteome</keyword>
<dbReference type="GO" id="GO:0005730">
    <property type="term" value="C:nucleolus"/>
    <property type="evidence" value="ECO:0007669"/>
    <property type="project" value="UniProtKB-SubCell"/>
</dbReference>
<dbReference type="InterPro" id="IPR027312">
    <property type="entry name" value="Sda1"/>
</dbReference>
<sequence>MPATEITADALSASGRTSEKLSLPTLQSKMKCDPEGYETELNLIYSQFKSSVELFQQQAALNFTSVVSGGVGSDPTVAKDLGDRAMFLAHVTPFYPNQLLNYPKELVEFLRSSARVLPSSLRVTVTQALILLLNRKIVAIKETLALFMELQKHKNETENRALQSILFSMLQEEDEKKAMRSLVTICDLHRRKVWFDDRTANAICRACFHPSSRIMIAALSFLLDYEKIEQDNDSDESSDEEEAIQQHHVVVSKEAIYKANNTGTTSSKKRKRKQSCSV</sequence>
<protein>
    <recommendedName>
        <fullName evidence="1">Protein SDA1</fullName>
    </recommendedName>
</protein>
<keyword evidence="1" id="KW-0539">Nucleus</keyword>
<feature type="compositionally biased region" description="Basic residues" evidence="2">
    <location>
        <begin position="267"/>
        <end position="278"/>
    </location>
</feature>
<keyword evidence="1" id="KW-0690">Ribosome biogenesis</keyword>
<evidence type="ECO:0000313" key="4">
    <source>
        <dbReference type="EMBL" id="CAH1433943.1"/>
    </source>
</evidence>
<evidence type="ECO:0000256" key="1">
    <source>
        <dbReference type="RuleBase" id="RU365057"/>
    </source>
</evidence>
<comment type="similarity">
    <text evidence="1">Belongs to the SDA1 family.</text>
</comment>
<accession>A0AAU9N0R0</accession>
<keyword evidence="1" id="KW-0813">Transport</keyword>
<dbReference type="GO" id="GO:0000055">
    <property type="term" value="P:ribosomal large subunit export from nucleus"/>
    <property type="evidence" value="ECO:0007669"/>
    <property type="project" value="UniProtKB-UniRule"/>
</dbReference>
<dbReference type="GO" id="GO:0042273">
    <property type="term" value="P:ribosomal large subunit biogenesis"/>
    <property type="evidence" value="ECO:0007669"/>
    <property type="project" value="UniProtKB-UniRule"/>
</dbReference>
<reference evidence="4 5" key="1">
    <citation type="submission" date="2022-01" db="EMBL/GenBank/DDBJ databases">
        <authorList>
            <person name="Xiong W."/>
            <person name="Schranz E."/>
        </authorList>
    </citation>
    <scope>NUCLEOTIDE SEQUENCE [LARGE SCALE GENOMIC DNA]</scope>
</reference>
<evidence type="ECO:0000313" key="5">
    <source>
        <dbReference type="Proteomes" id="UP001157418"/>
    </source>
</evidence>
<dbReference type="PANTHER" id="PTHR12730:SF0">
    <property type="entry name" value="PROTEIN SDA1 HOMOLOG"/>
    <property type="match status" value="1"/>
</dbReference>
<dbReference type="PANTHER" id="PTHR12730">
    <property type="entry name" value="HSDA/SDA1-RELATED"/>
    <property type="match status" value="1"/>
</dbReference>
<dbReference type="AlphaFoldDB" id="A0AAU9N0R0"/>
<comment type="caution">
    <text evidence="4">The sequence shown here is derived from an EMBL/GenBank/DDBJ whole genome shotgun (WGS) entry which is preliminary data.</text>
</comment>
<comment type="subcellular location">
    <subcellularLocation>
        <location evidence="1">Nucleus</location>
        <location evidence="1">Nucleolus</location>
    </subcellularLocation>
</comment>
<name>A0AAU9N0R0_9ASTR</name>
<dbReference type="InterPro" id="IPR012977">
    <property type="entry name" value="SDA1_N"/>
</dbReference>
<evidence type="ECO:0000256" key="2">
    <source>
        <dbReference type="SAM" id="MobiDB-lite"/>
    </source>
</evidence>
<dbReference type="GO" id="GO:0015031">
    <property type="term" value="P:protein transport"/>
    <property type="evidence" value="ECO:0007669"/>
    <property type="project" value="UniProtKB-KW"/>
</dbReference>
<comment type="function">
    <text evidence="1">Required for 60S pre-ribosomal subunits export to the cytoplasm.</text>
</comment>
<keyword evidence="1" id="KW-0653">Protein transport</keyword>
<organism evidence="4 5">
    <name type="scientific">Lactuca virosa</name>
    <dbReference type="NCBI Taxonomy" id="75947"/>
    <lineage>
        <taxon>Eukaryota</taxon>
        <taxon>Viridiplantae</taxon>
        <taxon>Streptophyta</taxon>
        <taxon>Embryophyta</taxon>
        <taxon>Tracheophyta</taxon>
        <taxon>Spermatophyta</taxon>
        <taxon>Magnoliopsida</taxon>
        <taxon>eudicotyledons</taxon>
        <taxon>Gunneridae</taxon>
        <taxon>Pentapetalae</taxon>
        <taxon>asterids</taxon>
        <taxon>campanulids</taxon>
        <taxon>Asterales</taxon>
        <taxon>Asteraceae</taxon>
        <taxon>Cichorioideae</taxon>
        <taxon>Cichorieae</taxon>
        <taxon>Lactucinae</taxon>
        <taxon>Lactuca</taxon>
    </lineage>
</organism>
<gene>
    <name evidence="4" type="ORF">LVIROSA_LOCUS20499</name>
</gene>
<dbReference type="Pfam" id="PF08158">
    <property type="entry name" value="SDA1_HEAT"/>
    <property type="match status" value="1"/>
</dbReference>